<sequence length="789" mass="83544">MVCWRPNAQNENVKRIQREQGITLVATVLLVMVVFISLLLLTTNVVLGSRKSTGDTRQGSRVQYAAESAASVARAQVAQAATLIQGMYFPYTVDPIEVQNTLKTNLCGSVTAPSVTAQTPSAANRASQRPTLPVFCDVSGLAYNPASGNAPVDTPDARLIKSKRQAAFLASLILPSAAGTTIPNYLSAQVVSASDDANTVLQKAAKYWMTMFYGKELRTYAGNYQNITVADVNAAPPITRTVTAQDGSTVTMTVRGATLTDLPNAALPNDDSGLFRILDVRESAPNSGSFILRYEILPAVATATVTKNNQVIAQSTIVSNPVSLRDVGEMQLAQDSFSKYALFTNVHPSTINFTGTTLFGGPVHTNQNFRFTATNGAQPWFGGKVTSAGCTFQSTTTSNPCGTKTSGAYFGSASGTITSPTNMGGNPLKPSVNGNAPVFDAKAPADLKPGEPPVDWNADYVQLPSGFDYCPNGQPYDATSNPCTSTQRQSEQRVAGFQSGLFFSSNLYSLTLKQDNSTGTNYQTVTSCTTSTTCTFYRYGEDNQMQIKVGTSWVNAFKASNGQWYAANATLPSGVTLSTNSTFNGVVYGDGSIDRLTNGGSGTAIARFAQLTVAGKGQIRITGNLTYEDPPCSGTNVRTSNTTVTPAPCNNQAAQNVLGVYSVTDDVLIGNNNTDTSLNAPNDVNIHASIMSGTGTIAVENYSAGSARGAVNLIGGLIENTYGAFGTFNSSTGVNQTGYTRNFVYDKRLGGKTRPPKFPRKKTPWDVDDTDINLPLAVFGGVTQRVGNP</sequence>
<evidence type="ECO:0008006" key="4">
    <source>
        <dbReference type="Google" id="ProtNLM"/>
    </source>
</evidence>
<dbReference type="EMBL" id="CP002454">
    <property type="protein sequence ID" value="ADV68248.1"/>
    <property type="molecule type" value="Genomic_DNA"/>
</dbReference>
<name>E8UB09_DEIML</name>
<feature type="transmembrane region" description="Helical" evidence="1">
    <location>
        <begin position="21"/>
        <end position="41"/>
    </location>
</feature>
<dbReference type="KEGG" id="dmr:Deima_2615"/>
<evidence type="ECO:0000256" key="1">
    <source>
        <dbReference type="SAM" id="Phobius"/>
    </source>
</evidence>
<dbReference type="STRING" id="709986.Deima_2615"/>
<evidence type="ECO:0000313" key="2">
    <source>
        <dbReference type="EMBL" id="ADV68248.1"/>
    </source>
</evidence>
<dbReference type="AlphaFoldDB" id="E8UB09"/>
<keyword evidence="3" id="KW-1185">Reference proteome</keyword>
<dbReference type="eggNOG" id="COG3156">
    <property type="taxonomic scope" value="Bacteria"/>
</dbReference>
<dbReference type="HOGENOM" id="CLU_351544_0_0_0"/>
<keyword evidence="1" id="KW-0812">Transmembrane</keyword>
<gene>
    <name evidence="2" type="ordered locus">Deima_2615</name>
</gene>
<accession>E8UB09</accession>
<keyword evidence="1" id="KW-0472">Membrane</keyword>
<reference evidence="2 3" key="1">
    <citation type="journal article" date="2011" name="Stand. Genomic Sci.">
        <title>Complete genome sequence of Deinococcus maricopensis type strain (LB-34).</title>
        <authorList>
            <person name="Pukall R."/>
            <person name="Zeytun A."/>
            <person name="Lucas S."/>
            <person name="Lapidus A."/>
            <person name="Hammon N."/>
            <person name="Deshpande S."/>
            <person name="Nolan M."/>
            <person name="Cheng J.F."/>
            <person name="Pitluck S."/>
            <person name="Liolios K."/>
            <person name="Pagani I."/>
            <person name="Mikhailova N."/>
            <person name="Ivanova N."/>
            <person name="Mavromatis K."/>
            <person name="Pati A."/>
            <person name="Tapia R."/>
            <person name="Han C."/>
            <person name="Goodwin L."/>
            <person name="Chen A."/>
            <person name="Palaniappan K."/>
            <person name="Land M."/>
            <person name="Hauser L."/>
            <person name="Chang Y.J."/>
            <person name="Jeffries C.D."/>
            <person name="Brambilla E.M."/>
            <person name="Rohde M."/>
            <person name="Goker M."/>
            <person name="Detter J.C."/>
            <person name="Woyke T."/>
            <person name="Bristow J."/>
            <person name="Eisen J.A."/>
            <person name="Markowitz V."/>
            <person name="Hugenholtz P."/>
            <person name="Kyrpides N.C."/>
            <person name="Klenk H.P."/>
        </authorList>
    </citation>
    <scope>NUCLEOTIDE SEQUENCE [LARGE SCALE GENOMIC DNA]</scope>
    <source>
        <strain evidence="3">DSM 21211 / LMG 22137 / NRRL B-23946 / LB-34</strain>
    </source>
</reference>
<evidence type="ECO:0000313" key="3">
    <source>
        <dbReference type="Proteomes" id="UP000008635"/>
    </source>
</evidence>
<dbReference type="OrthoDB" id="55472at2"/>
<dbReference type="InterPro" id="IPR032601">
    <property type="entry name" value="DUF4900"/>
</dbReference>
<reference evidence="3" key="2">
    <citation type="submission" date="2011-01" db="EMBL/GenBank/DDBJ databases">
        <title>The complete genome of Deinococcus maricopensis DSM 21211.</title>
        <authorList>
            <consortium name="US DOE Joint Genome Institute (JGI-PGF)"/>
            <person name="Lucas S."/>
            <person name="Copeland A."/>
            <person name="Lapidus A."/>
            <person name="Goodwin L."/>
            <person name="Pitluck S."/>
            <person name="Kyrpides N."/>
            <person name="Mavromatis K."/>
            <person name="Pagani I."/>
            <person name="Ivanova N."/>
            <person name="Ovchinnikova G."/>
            <person name="Zeytun A."/>
            <person name="Detter J.C."/>
            <person name="Han C."/>
            <person name="Land M."/>
            <person name="Hauser L."/>
            <person name="Markowitz V."/>
            <person name="Cheng J.-F."/>
            <person name="Hugenholtz P."/>
            <person name="Woyke T."/>
            <person name="Wu D."/>
            <person name="Pukall R."/>
            <person name="Gehrich-Schroeter G."/>
            <person name="Brambilla E."/>
            <person name="Klenk H.-P."/>
            <person name="Eisen J.A."/>
        </authorList>
    </citation>
    <scope>NUCLEOTIDE SEQUENCE [LARGE SCALE GENOMIC DNA]</scope>
    <source>
        <strain evidence="3">DSM 21211 / LMG 22137 / NRRL B-23946 / LB-34</strain>
    </source>
</reference>
<organism evidence="2 3">
    <name type="scientific">Deinococcus maricopensis (strain DSM 21211 / LMG 22137 / NRRL B-23946 / LB-34)</name>
    <dbReference type="NCBI Taxonomy" id="709986"/>
    <lineage>
        <taxon>Bacteria</taxon>
        <taxon>Thermotogati</taxon>
        <taxon>Deinococcota</taxon>
        <taxon>Deinococci</taxon>
        <taxon>Deinococcales</taxon>
        <taxon>Deinococcaceae</taxon>
        <taxon>Deinococcus</taxon>
    </lineage>
</organism>
<keyword evidence="1" id="KW-1133">Transmembrane helix</keyword>
<dbReference type="Proteomes" id="UP000008635">
    <property type="component" value="Chromosome"/>
</dbReference>
<proteinExistence type="predicted"/>
<dbReference type="Pfam" id="PF16241">
    <property type="entry name" value="DUF4900"/>
    <property type="match status" value="1"/>
</dbReference>
<protein>
    <recommendedName>
        <fullName evidence="4">Type 4 fimbrial biogenesis protein PilX N-terminal domain-containing protein</fullName>
    </recommendedName>
</protein>